<accession>A0A1B8HC13</accession>
<dbReference type="SUPFAM" id="SSF56349">
    <property type="entry name" value="DNA breaking-rejoining enzymes"/>
    <property type="match status" value="1"/>
</dbReference>
<organism evidence="7 8">
    <name type="scientific">Morganella psychrotolerans</name>
    <dbReference type="NCBI Taxonomy" id="368603"/>
    <lineage>
        <taxon>Bacteria</taxon>
        <taxon>Pseudomonadati</taxon>
        <taxon>Pseudomonadota</taxon>
        <taxon>Gammaproteobacteria</taxon>
        <taxon>Enterobacterales</taxon>
        <taxon>Morganellaceae</taxon>
        <taxon>Morganella</taxon>
    </lineage>
</organism>
<gene>
    <name evidence="7" type="ORF">AYY17_20390</name>
</gene>
<comment type="caution">
    <text evidence="7">The sequence shown here is derived from an EMBL/GenBank/DDBJ whole genome shotgun (WGS) entry which is preliminary data.</text>
</comment>
<keyword evidence="1" id="KW-0229">DNA integration</keyword>
<feature type="domain" description="Core-binding (CB)" evidence="6">
    <location>
        <begin position="4"/>
        <end position="83"/>
    </location>
</feature>
<dbReference type="GO" id="GO:0006310">
    <property type="term" value="P:DNA recombination"/>
    <property type="evidence" value="ECO:0007669"/>
    <property type="project" value="UniProtKB-KW"/>
</dbReference>
<dbReference type="InterPro" id="IPR010998">
    <property type="entry name" value="Integrase_recombinase_N"/>
</dbReference>
<dbReference type="PROSITE" id="PS51898">
    <property type="entry name" value="TYR_RECOMBINASE"/>
    <property type="match status" value="1"/>
</dbReference>
<dbReference type="GO" id="GO:0003677">
    <property type="term" value="F:DNA binding"/>
    <property type="evidence" value="ECO:0007669"/>
    <property type="project" value="UniProtKB-UniRule"/>
</dbReference>
<dbReference type="InterPro" id="IPR050090">
    <property type="entry name" value="Tyrosine_recombinase_XerCD"/>
</dbReference>
<dbReference type="InterPro" id="IPR002104">
    <property type="entry name" value="Integrase_catalytic"/>
</dbReference>
<dbReference type="Gene3D" id="1.10.150.130">
    <property type="match status" value="1"/>
</dbReference>
<feature type="domain" description="Tyr recombinase" evidence="5">
    <location>
        <begin position="105"/>
        <end position="316"/>
    </location>
</feature>
<dbReference type="Pfam" id="PF00589">
    <property type="entry name" value="Phage_integrase"/>
    <property type="match status" value="1"/>
</dbReference>
<keyword evidence="2 4" id="KW-0238">DNA-binding</keyword>
<protein>
    <submittedName>
        <fullName evidence="7">Integrase</fullName>
    </submittedName>
</protein>
<proteinExistence type="predicted"/>
<dbReference type="InterPro" id="IPR044068">
    <property type="entry name" value="CB"/>
</dbReference>
<evidence type="ECO:0000256" key="1">
    <source>
        <dbReference type="ARBA" id="ARBA00022908"/>
    </source>
</evidence>
<dbReference type="EMBL" id="LZEX01000018">
    <property type="protein sequence ID" value="OBU06590.1"/>
    <property type="molecule type" value="Genomic_DNA"/>
</dbReference>
<dbReference type="InterPro" id="IPR011010">
    <property type="entry name" value="DNA_brk_join_enz"/>
</dbReference>
<dbReference type="InterPro" id="IPR013762">
    <property type="entry name" value="Integrase-like_cat_sf"/>
</dbReference>
<dbReference type="Proteomes" id="UP000092247">
    <property type="component" value="Unassembled WGS sequence"/>
</dbReference>
<dbReference type="GO" id="GO:0015074">
    <property type="term" value="P:DNA integration"/>
    <property type="evidence" value="ECO:0007669"/>
    <property type="project" value="UniProtKB-KW"/>
</dbReference>
<evidence type="ECO:0000256" key="3">
    <source>
        <dbReference type="ARBA" id="ARBA00023172"/>
    </source>
</evidence>
<evidence type="ECO:0000256" key="2">
    <source>
        <dbReference type="ARBA" id="ARBA00023125"/>
    </source>
</evidence>
<dbReference type="CDD" id="cd00397">
    <property type="entry name" value="DNA_BRE_C"/>
    <property type="match status" value="1"/>
</dbReference>
<evidence type="ECO:0000313" key="7">
    <source>
        <dbReference type="EMBL" id="OBU06590.1"/>
    </source>
</evidence>
<evidence type="ECO:0000259" key="6">
    <source>
        <dbReference type="PROSITE" id="PS51900"/>
    </source>
</evidence>
<evidence type="ECO:0000313" key="8">
    <source>
        <dbReference type="Proteomes" id="UP000092247"/>
    </source>
</evidence>
<sequence>MDDITFKYLTDQYFYKKLLRPKTIDSYLKVVRTFKDFTSVPPTEVDQHIVLGWRNLVLKEQKRAPRTWNNKVSHMRALFNFGIAQGFLPHEQNPFHYTVVRAGKKRKKILTKSQMDVLYRRIDQYLDIEKAHGCCVLYNGRRNAMHPAWFWGTAISVLRYTAIRMGQLLHIRLCDVNLEERWIDLSSDGSKNHDEHRVPIVEALYPLLEYLLARAEEEGMEPEHQLFNVGWFDPRRKRKYPEVMDERPLRAFFRRLSRECNFTVSPHRFRHTVATHMMKSPERNLYVVKRLLGHVSLASTMEYIDESVDGLRNILETELM</sequence>
<dbReference type="PROSITE" id="PS51900">
    <property type="entry name" value="CB"/>
    <property type="match status" value="1"/>
</dbReference>
<evidence type="ECO:0000256" key="4">
    <source>
        <dbReference type="PROSITE-ProRule" id="PRU01248"/>
    </source>
</evidence>
<dbReference type="AlphaFoldDB" id="A0A1B8HC13"/>
<dbReference type="PANTHER" id="PTHR30349">
    <property type="entry name" value="PHAGE INTEGRASE-RELATED"/>
    <property type="match status" value="1"/>
</dbReference>
<reference evidence="7 8" key="1">
    <citation type="submission" date="2016-06" db="EMBL/GenBank/DDBJ databases">
        <authorList>
            <person name="Kjaerup R.B."/>
            <person name="Dalgaard T.S."/>
            <person name="Juul-Madsen H.R."/>
        </authorList>
    </citation>
    <scope>NUCLEOTIDE SEQUENCE [LARGE SCALE GENOMIC DNA]</scope>
    <source>
        <strain evidence="7 8">GCSL-Mp3</strain>
    </source>
</reference>
<dbReference type="Gene3D" id="1.10.443.10">
    <property type="entry name" value="Intergrase catalytic core"/>
    <property type="match status" value="1"/>
</dbReference>
<keyword evidence="3" id="KW-0233">DNA recombination</keyword>
<dbReference type="RefSeq" id="WP_067423887.1">
    <property type="nucleotide sequence ID" value="NZ_LZEX01000018.1"/>
</dbReference>
<evidence type="ECO:0000259" key="5">
    <source>
        <dbReference type="PROSITE" id="PS51898"/>
    </source>
</evidence>
<name>A0A1B8HC13_9GAMM</name>